<feature type="region of interest" description="Disordered" evidence="1">
    <location>
        <begin position="206"/>
        <end position="230"/>
    </location>
</feature>
<gene>
    <name evidence="2" type="ORF">HMPREF0293_2201</name>
</gene>
<evidence type="ECO:0000313" key="2">
    <source>
        <dbReference type="EMBL" id="EEI62314.1"/>
    </source>
</evidence>
<dbReference type="Proteomes" id="UP000006237">
    <property type="component" value="Unassembled WGS sequence"/>
</dbReference>
<accession>A0ABM9XMI4</accession>
<reference evidence="2 3" key="1">
    <citation type="submission" date="2009-01" db="EMBL/GenBank/DDBJ databases">
        <authorList>
            <person name="Qin X."/>
            <person name="Bachman B."/>
            <person name="Battles P."/>
            <person name="Bell A."/>
            <person name="Bess C."/>
            <person name="Bickham C."/>
            <person name="Chaboub L."/>
            <person name="Chen D."/>
            <person name="Coyle M."/>
            <person name="Deiros D.R."/>
            <person name="Dinh H."/>
            <person name="Forbes L."/>
            <person name="Fowler G."/>
            <person name="Francisco L."/>
            <person name="Fu Q."/>
            <person name="Gubbala S."/>
            <person name="Hale W."/>
            <person name="Han Y."/>
            <person name="Hemphill L."/>
            <person name="Highlander S.K."/>
            <person name="Hirani K."/>
            <person name="Hogues M."/>
            <person name="Jackson L."/>
            <person name="Jakkamsetti A."/>
            <person name="Javaid M."/>
            <person name="Jiang H."/>
            <person name="Korchina V."/>
            <person name="Kovar C."/>
            <person name="Lara F."/>
            <person name="Lee S."/>
            <person name="Mata R."/>
            <person name="Mathew T."/>
            <person name="Moen C."/>
            <person name="Morales K."/>
            <person name="Munidasa M."/>
            <person name="Nazareth L."/>
            <person name="Ngo R."/>
            <person name="Nguyen L."/>
            <person name="Okwuonu G."/>
            <person name="Ongeri F."/>
            <person name="Patil S."/>
            <person name="Petrosino J."/>
            <person name="Pham C."/>
            <person name="Pham P."/>
            <person name="Pu L.-L."/>
            <person name="Puazo M."/>
            <person name="Raj R."/>
            <person name="Reid J."/>
            <person name="Rouhana J."/>
            <person name="Saada N."/>
            <person name="Shang Y."/>
            <person name="Simmons D."/>
            <person name="Thornton R."/>
            <person name="Warren J."/>
            <person name="Weissenberger G."/>
            <person name="Zhang J."/>
            <person name="Zhang L."/>
            <person name="Zhou C."/>
            <person name="Zhu D."/>
            <person name="Muzny D."/>
            <person name="Worley K."/>
            <person name="Gibbs R."/>
        </authorList>
    </citation>
    <scope>NUCLEOTIDE SEQUENCE [LARGE SCALE GENOMIC DNA]</scope>
    <source>
        <strain evidence="2 3">ATCC 51866</strain>
    </source>
</reference>
<feature type="compositionally biased region" description="Low complexity" evidence="1">
    <location>
        <begin position="210"/>
        <end position="222"/>
    </location>
</feature>
<sequence>MLHSFLILSLPVVAIAKTKAYINSYNIKGVWMKDPPKQWRIKRENAQKRFSTISPDELLQYNTQDCTHTHETQCAQPPDIQCAPPDDTHRARGADTLHQLRRQPVPTTPISHPLCTGRLRYPIHRFRSTRYKKPCTEHRHPSLKALPIYHRTEDSINAHITIVTAALVVAHEMAEYSGMSLKKLARTPRRYRSFELEVNGQTIHATVPYPTTSKPSSTTSSTHQGGTKMT</sequence>
<name>A0ABM9XMI4_9CORY</name>
<comment type="caution">
    <text evidence="2">The sequence shown here is derived from an EMBL/GenBank/DDBJ whole genome shotgun (WGS) entry which is preliminary data.</text>
</comment>
<keyword evidence="3" id="KW-1185">Reference proteome</keyword>
<evidence type="ECO:0000256" key="1">
    <source>
        <dbReference type="SAM" id="MobiDB-lite"/>
    </source>
</evidence>
<proteinExistence type="predicted"/>
<organism evidence="2 3">
    <name type="scientific">Corynebacterium glucuronolyticum ATCC 51866</name>
    <dbReference type="NCBI Taxonomy" id="548478"/>
    <lineage>
        <taxon>Bacteria</taxon>
        <taxon>Bacillati</taxon>
        <taxon>Actinomycetota</taxon>
        <taxon>Actinomycetes</taxon>
        <taxon>Mycobacteriales</taxon>
        <taxon>Corynebacteriaceae</taxon>
        <taxon>Corynebacterium</taxon>
    </lineage>
</organism>
<protein>
    <submittedName>
        <fullName evidence="2">Uncharacterized protein</fullName>
    </submittedName>
</protein>
<evidence type="ECO:0000313" key="3">
    <source>
        <dbReference type="Proteomes" id="UP000006237"/>
    </source>
</evidence>
<dbReference type="EMBL" id="ACHF01000112">
    <property type="protein sequence ID" value="EEI62314.1"/>
    <property type="molecule type" value="Genomic_DNA"/>
</dbReference>